<reference evidence="6 7" key="1">
    <citation type="journal article" date="2015" name="Microbiome">
        <title>Genomic resolution of linkages in carbon, nitrogen, and sulfur cycling among widespread estuary sediment bacteria.</title>
        <authorList>
            <person name="Baker B.J."/>
            <person name="Lazar C.S."/>
            <person name="Teske A.P."/>
            <person name="Dick G.J."/>
        </authorList>
    </citation>
    <scope>NUCLEOTIDE SEQUENCE [LARGE SCALE GENOMIC DNA]</scope>
    <source>
        <strain evidence="6">SM1_77</strain>
    </source>
</reference>
<evidence type="ECO:0000256" key="3">
    <source>
        <dbReference type="ARBA" id="ARBA00022989"/>
    </source>
</evidence>
<dbReference type="Gene3D" id="1.20.120.1630">
    <property type="match status" value="1"/>
</dbReference>
<feature type="transmembrane region" description="Helical" evidence="5">
    <location>
        <begin position="54"/>
        <end position="72"/>
    </location>
</feature>
<evidence type="ECO:0008006" key="8">
    <source>
        <dbReference type="Google" id="ProtNLM"/>
    </source>
</evidence>
<dbReference type="PANTHER" id="PTHR12714:SF9">
    <property type="entry name" value="PROTEIN-S-ISOPRENYLCYSTEINE O-METHYLTRANSFERASE"/>
    <property type="match status" value="1"/>
</dbReference>
<sequence>MNIRHSHNHRDDLAGEHPFGDTGQLILLIAFLVVWFIDSFILRFSTFAVQYVSLFLRIPLGALFLFVAGYLAQQGMKAVFGEERTDLAVVEKGVFKRLRHPVYLGCILFYVGLVMFTLSISAAVICITIIVFYHYIAKHEERLLLSKFGNAYERYMKSVPMWIPRL</sequence>
<evidence type="ECO:0000256" key="5">
    <source>
        <dbReference type="SAM" id="Phobius"/>
    </source>
</evidence>
<dbReference type="EMBL" id="LJVE01000019">
    <property type="protein sequence ID" value="KPL15258.1"/>
    <property type="molecule type" value="Genomic_DNA"/>
</dbReference>
<dbReference type="Pfam" id="PF04191">
    <property type="entry name" value="PEMT"/>
    <property type="match status" value="1"/>
</dbReference>
<feature type="transmembrane region" description="Helical" evidence="5">
    <location>
        <begin position="25"/>
        <end position="42"/>
    </location>
</feature>
<evidence type="ECO:0000256" key="2">
    <source>
        <dbReference type="ARBA" id="ARBA00022692"/>
    </source>
</evidence>
<protein>
    <recommendedName>
        <fullName evidence="8">Steroid 5-alpha reductase C-terminal domain-containing protein</fullName>
    </recommendedName>
</protein>
<evidence type="ECO:0000256" key="4">
    <source>
        <dbReference type="ARBA" id="ARBA00023136"/>
    </source>
</evidence>
<accession>A0A0S8K0W0</accession>
<dbReference type="AlphaFoldDB" id="A0A0S8K0W0"/>
<keyword evidence="3 5" id="KW-1133">Transmembrane helix</keyword>
<feature type="transmembrane region" description="Helical" evidence="5">
    <location>
        <begin position="107"/>
        <end position="136"/>
    </location>
</feature>
<keyword evidence="2 5" id="KW-0812">Transmembrane</keyword>
<gene>
    <name evidence="6" type="ORF">AMJ74_01795</name>
</gene>
<comment type="subcellular location">
    <subcellularLocation>
        <location evidence="1">Endomembrane system</location>
        <topology evidence="1">Multi-pass membrane protein</topology>
    </subcellularLocation>
</comment>
<evidence type="ECO:0000313" key="7">
    <source>
        <dbReference type="Proteomes" id="UP000050975"/>
    </source>
</evidence>
<evidence type="ECO:0000313" key="6">
    <source>
        <dbReference type="EMBL" id="KPL15258.1"/>
    </source>
</evidence>
<keyword evidence="4 5" id="KW-0472">Membrane</keyword>
<dbReference type="GO" id="GO:0012505">
    <property type="term" value="C:endomembrane system"/>
    <property type="evidence" value="ECO:0007669"/>
    <property type="project" value="UniProtKB-SubCell"/>
</dbReference>
<comment type="caution">
    <text evidence="6">The sequence shown here is derived from an EMBL/GenBank/DDBJ whole genome shotgun (WGS) entry which is preliminary data.</text>
</comment>
<dbReference type="InterPro" id="IPR007318">
    <property type="entry name" value="Phopholipid_MeTrfase"/>
</dbReference>
<proteinExistence type="predicted"/>
<name>A0A0S8K0W0_UNCW3</name>
<dbReference type="PANTHER" id="PTHR12714">
    <property type="entry name" value="PROTEIN-S ISOPRENYLCYSTEINE O-METHYLTRANSFERASE"/>
    <property type="match status" value="1"/>
</dbReference>
<dbReference type="Proteomes" id="UP000050975">
    <property type="component" value="Unassembled WGS sequence"/>
</dbReference>
<evidence type="ECO:0000256" key="1">
    <source>
        <dbReference type="ARBA" id="ARBA00004127"/>
    </source>
</evidence>
<dbReference type="GO" id="GO:0016740">
    <property type="term" value="F:transferase activity"/>
    <property type="evidence" value="ECO:0007669"/>
    <property type="project" value="UniProtKB-ARBA"/>
</dbReference>
<organism evidence="6 7">
    <name type="scientific">candidate division WOR_3 bacterium SM1_77</name>
    <dbReference type="NCBI Taxonomy" id="1703778"/>
    <lineage>
        <taxon>Bacteria</taxon>
        <taxon>Bacteria division WOR-3</taxon>
    </lineage>
</organism>